<feature type="domain" description="Protein kinase" evidence="2">
    <location>
        <begin position="1"/>
        <end position="244"/>
    </location>
</feature>
<dbReference type="GO" id="GO:0005524">
    <property type="term" value="F:ATP binding"/>
    <property type="evidence" value="ECO:0007669"/>
    <property type="project" value="UniProtKB-UniRule"/>
</dbReference>
<dbReference type="WBParaSite" id="Csp11.Scaffold630.g20096.t1">
    <property type="protein sequence ID" value="Csp11.Scaffold630.g20096.t1"/>
    <property type="gene ID" value="Csp11.Scaffold630.g20096"/>
</dbReference>
<evidence type="ECO:0000256" key="1">
    <source>
        <dbReference type="PROSITE-ProRule" id="PRU10141"/>
    </source>
</evidence>
<evidence type="ECO:0000313" key="3">
    <source>
        <dbReference type="Proteomes" id="UP000095282"/>
    </source>
</evidence>
<dbReference type="AlphaFoldDB" id="A0A1I7UWP4"/>
<dbReference type="SMART" id="SM00220">
    <property type="entry name" value="S_TKc"/>
    <property type="match status" value="1"/>
</dbReference>
<dbReference type="PANTHER" id="PTHR44167">
    <property type="entry name" value="OVARIAN-SPECIFIC SERINE/THREONINE-PROTEIN KINASE LOK-RELATED"/>
    <property type="match status" value="1"/>
</dbReference>
<reference evidence="4" key="1">
    <citation type="submission" date="2016-11" db="UniProtKB">
        <authorList>
            <consortium name="WormBaseParasite"/>
        </authorList>
    </citation>
    <scope>IDENTIFICATION</scope>
</reference>
<dbReference type="PROSITE" id="PS00107">
    <property type="entry name" value="PROTEIN_KINASE_ATP"/>
    <property type="match status" value="1"/>
</dbReference>
<dbReference type="InterPro" id="IPR008266">
    <property type="entry name" value="Tyr_kinase_AS"/>
</dbReference>
<dbReference type="GO" id="GO:0005737">
    <property type="term" value="C:cytoplasm"/>
    <property type="evidence" value="ECO:0007669"/>
    <property type="project" value="TreeGrafter"/>
</dbReference>
<protein>
    <submittedName>
        <fullName evidence="4">Protein kinase domain-containing protein</fullName>
    </submittedName>
</protein>
<dbReference type="PROSITE" id="PS00109">
    <property type="entry name" value="PROTEIN_KINASE_TYR"/>
    <property type="match status" value="1"/>
</dbReference>
<dbReference type="Gene3D" id="1.10.510.10">
    <property type="entry name" value="Transferase(Phosphotransferase) domain 1"/>
    <property type="match status" value="1"/>
</dbReference>
<dbReference type="PROSITE" id="PS50011">
    <property type="entry name" value="PROTEIN_KINASE_DOM"/>
    <property type="match status" value="1"/>
</dbReference>
<feature type="binding site" evidence="1">
    <location>
        <position position="25"/>
    </location>
    <ligand>
        <name>ATP</name>
        <dbReference type="ChEBI" id="CHEBI:30616"/>
    </ligand>
</feature>
<dbReference type="InterPro" id="IPR000719">
    <property type="entry name" value="Prot_kinase_dom"/>
</dbReference>
<dbReference type="InterPro" id="IPR011009">
    <property type="entry name" value="Kinase-like_dom_sf"/>
</dbReference>
<keyword evidence="1" id="KW-0067">ATP-binding</keyword>
<dbReference type="GO" id="GO:0004674">
    <property type="term" value="F:protein serine/threonine kinase activity"/>
    <property type="evidence" value="ECO:0007669"/>
    <property type="project" value="TreeGrafter"/>
</dbReference>
<dbReference type="SUPFAM" id="SSF56112">
    <property type="entry name" value="Protein kinase-like (PK-like)"/>
    <property type="match status" value="1"/>
</dbReference>
<name>A0A1I7UWP4_9PELO</name>
<dbReference type="GO" id="GO:0044773">
    <property type="term" value="P:mitotic DNA damage checkpoint signaling"/>
    <property type="evidence" value="ECO:0007669"/>
    <property type="project" value="TreeGrafter"/>
</dbReference>
<dbReference type="STRING" id="1561998.A0A1I7UWP4"/>
<sequence>MIGKGSFGRCYKVYDDKHDESAVIKITEDAKTFWFEMKALIDLYGHEGLVQLTHAFSIDSYNFLVLSDECESVEIILERSLEERFTIENVIRIGVQLFKIIDSLHSMRYYHGDVTMGNVMLKPDVNEHLKVKLIDFGASRKSDSLTTAYLNSDYRTAVDVLFFCSGERRNSGHYDHNLENIFPWSNIKYEENHYLEDVLSIVQKSIFEIFDFQSAMTVFERAIPWFDVNSPIEYRFADGQIFVS</sequence>
<organism evidence="3 4">
    <name type="scientific">Caenorhabditis tropicalis</name>
    <dbReference type="NCBI Taxonomy" id="1561998"/>
    <lineage>
        <taxon>Eukaryota</taxon>
        <taxon>Metazoa</taxon>
        <taxon>Ecdysozoa</taxon>
        <taxon>Nematoda</taxon>
        <taxon>Chromadorea</taxon>
        <taxon>Rhabditida</taxon>
        <taxon>Rhabditina</taxon>
        <taxon>Rhabditomorpha</taxon>
        <taxon>Rhabditoidea</taxon>
        <taxon>Rhabditidae</taxon>
        <taxon>Peloderinae</taxon>
        <taxon>Caenorhabditis</taxon>
    </lineage>
</organism>
<proteinExistence type="predicted"/>
<dbReference type="InterPro" id="IPR017441">
    <property type="entry name" value="Protein_kinase_ATP_BS"/>
</dbReference>
<evidence type="ECO:0000259" key="2">
    <source>
        <dbReference type="PROSITE" id="PS50011"/>
    </source>
</evidence>
<dbReference type="Proteomes" id="UP000095282">
    <property type="component" value="Unplaced"/>
</dbReference>
<dbReference type="Pfam" id="PF00069">
    <property type="entry name" value="Pkinase"/>
    <property type="match status" value="1"/>
</dbReference>
<keyword evidence="1" id="KW-0547">Nucleotide-binding</keyword>
<accession>A0A1I7UWP4</accession>
<dbReference type="eggNOG" id="KOG1164">
    <property type="taxonomic scope" value="Eukaryota"/>
</dbReference>
<evidence type="ECO:0000313" key="4">
    <source>
        <dbReference type="WBParaSite" id="Csp11.Scaffold630.g20096.t1"/>
    </source>
</evidence>
<dbReference type="GO" id="GO:0005634">
    <property type="term" value="C:nucleus"/>
    <property type="evidence" value="ECO:0007669"/>
    <property type="project" value="TreeGrafter"/>
</dbReference>
<dbReference type="PANTHER" id="PTHR44167:SF31">
    <property type="entry name" value="PROTEIN CBG02007"/>
    <property type="match status" value="1"/>
</dbReference>
<keyword evidence="3" id="KW-1185">Reference proteome</keyword>